<evidence type="ECO:0000313" key="3">
    <source>
        <dbReference type="EMBL" id="VXD22234.1"/>
    </source>
</evidence>
<dbReference type="InterPro" id="IPR032698">
    <property type="entry name" value="SirB1_N"/>
</dbReference>
<dbReference type="OrthoDB" id="232498at2"/>
<evidence type="ECO:0000256" key="1">
    <source>
        <dbReference type="ARBA" id="ARBA00007100"/>
    </source>
</evidence>
<comment type="caution">
    <text evidence="3">The sequence shown here is derived from an EMBL/GenBank/DDBJ whole genome shotgun (WGS) entry which is preliminary data.</text>
</comment>
<feature type="domain" description="Protein SirB1 N-terminal" evidence="2">
    <location>
        <begin position="1"/>
        <end position="69"/>
    </location>
</feature>
<comment type="similarity">
    <text evidence="1">Belongs to the UPF0162 family.</text>
</comment>
<protein>
    <recommendedName>
        <fullName evidence="2">Protein SirB1 N-terminal domain-containing protein</fullName>
    </recommendedName>
</protein>
<dbReference type="Gene3D" id="1.25.40.10">
    <property type="entry name" value="Tetratricopeptide repeat domain"/>
    <property type="match status" value="1"/>
</dbReference>
<sequence>MVGIGMPGHFLIRPEFEDVGIYVDAFNQGEILFSEDCTMRLSQIYQQSVEMKPEFLATVTPHQFLGRMLMNLKVIYFNEGKIEPALGVIERILLLFPDSVNEKRDRGILYYHLERWREARQDLENYLEIQSTAQDAAIIRQILDQMSQNM</sequence>
<gene>
    <name evidence="3" type="ORF">PL8927_740036</name>
</gene>
<evidence type="ECO:0000313" key="4">
    <source>
        <dbReference type="Proteomes" id="UP000184550"/>
    </source>
</evidence>
<dbReference type="EMBL" id="CZCU02000151">
    <property type="protein sequence ID" value="VXD22234.1"/>
    <property type="molecule type" value="Genomic_DNA"/>
</dbReference>
<organism evidence="3 4">
    <name type="scientific">Planktothrix serta PCC 8927</name>
    <dbReference type="NCBI Taxonomy" id="671068"/>
    <lineage>
        <taxon>Bacteria</taxon>
        <taxon>Bacillati</taxon>
        <taxon>Cyanobacteriota</taxon>
        <taxon>Cyanophyceae</taxon>
        <taxon>Oscillatoriophycideae</taxon>
        <taxon>Oscillatoriales</taxon>
        <taxon>Microcoleaceae</taxon>
        <taxon>Planktothrix</taxon>
    </lineage>
</organism>
<dbReference type="Pfam" id="PF13371">
    <property type="entry name" value="TPR_9"/>
    <property type="match status" value="1"/>
</dbReference>
<dbReference type="InterPro" id="IPR011990">
    <property type="entry name" value="TPR-like_helical_dom_sf"/>
</dbReference>
<dbReference type="SUPFAM" id="SSF48452">
    <property type="entry name" value="TPR-like"/>
    <property type="match status" value="1"/>
</dbReference>
<proteinExistence type="inferred from homology"/>
<name>A0A7Z9BVN5_9CYAN</name>
<evidence type="ECO:0000259" key="2">
    <source>
        <dbReference type="Pfam" id="PF13369"/>
    </source>
</evidence>
<keyword evidence="4" id="KW-1185">Reference proteome</keyword>
<dbReference type="AlphaFoldDB" id="A0A7Z9BVN5"/>
<dbReference type="Proteomes" id="UP000184550">
    <property type="component" value="Unassembled WGS sequence"/>
</dbReference>
<reference evidence="3" key="1">
    <citation type="submission" date="2019-10" db="EMBL/GenBank/DDBJ databases">
        <authorList>
            <consortium name="Genoscope - CEA"/>
            <person name="William W."/>
        </authorList>
    </citation>
    <scope>NUCLEOTIDE SEQUENCE [LARGE SCALE GENOMIC DNA]</scope>
    <source>
        <strain evidence="3">BBR_PRJEB10992</strain>
    </source>
</reference>
<accession>A0A7Z9BVN5</accession>
<dbReference type="Pfam" id="PF13369">
    <property type="entry name" value="Transglut_core2"/>
    <property type="match status" value="1"/>
</dbReference>